<keyword evidence="2" id="KW-0235">DNA replication</keyword>
<sequence>MDNQVIINLLDEAENDLIRLNDKVAQLRKAIDDLNAENNQLRMRNHALNDQLIEAKQNDLNPEQNNQELADLSVGDTQPAAPAINGKARLQSFYDEGIHICHLYFGSPRHSDESCIFCQTVLDSLEEQ</sequence>
<dbReference type="GO" id="GO:0046872">
    <property type="term" value="F:metal ion binding"/>
    <property type="evidence" value="ECO:0007669"/>
    <property type="project" value="UniProtKB-KW"/>
</dbReference>
<gene>
    <name evidence="7" type="ORF">HMPREF9257_0721</name>
</gene>
<evidence type="ECO:0000313" key="8">
    <source>
        <dbReference type="Proteomes" id="UP000005990"/>
    </source>
</evidence>
<evidence type="ECO:0000256" key="5">
    <source>
        <dbReference type="ARBA" id="ARBA00022880"/>
    </source>
</evidence>
<dbReference type="Pfam" id="PF06156">
    <property type="entry name" value="YabA"/>
    <property type="match status" value="1"/>
</dbReference>
<keyword evidence="1" id="KW-0963">Cytoplasm</keyword>
<evidence type="ECO:0000256" key="2">
    <source>
        <dbReference type="ARBA" id="ARBA00022705"/>
    </source>
</evidence>
<comment type="caution">
    <text evidence="7">The sequence shown here is derived from an EMBL/GenBank/DDBJ whole genome shotgun (WGS) entry which is preliminary data.</text>
</comment>
<organism evidence="7 8">
    <name type="scientific">Eremococcus coleocola ACS-139-V-Col8</name>
    <dbReference type="NCBI Taxonomy" id="908337"/>
    <lineage>
        <taxon>Bacteria</taxon>
        <taxon>Bacillati</taxon>
        <taxon>Bacillota</taxon>
        <taxon>Bacilli</taxon>
        <taxon>Lactobacillales</taxon>
        <taxon>Aerococcaceae</taxon>
        <taxon>Eremococcus</taxon>
    </lineage>
</organism>
<dbReference type="InterPro" id="IPR010377">
    <property type="entry name" value="YabA"/>
</dbReference>
<keyword evidence="8" id="KW-1185">Reference proteome</keyword>
<dbReference type="RefSeq" id="WP_006418817.1">
    <property type="nucleotide sequence ID" value="NZ_AENN01000017.1"/>
</dbReference>
<dbReference type="AlphaFoldDB" id="E4KR09"/>
<dbReference type="OrthoDB" id="2112130at2"/>
<keyword evidence="4" id="KW-0862">Zinc</keyword>
<evidence type="ECO:0000256" key="3">
    <source>
        <dbReference type="ARBA" id="ARBA00022723"/>
    </source>
</evidence>
<proteinExistence type="predicted"/>
<dbReference type="STRING" id="908337.HMPREF9257_0721"/>
<keyword evidence="6" id="KW-0175">Coiled coil</keyword>
<dbReference type="PIRSF" id="PIRSF021439">
    <property type="entry name" value="DUF972"/>
    <property type="match status" value="1"/>
</dbReference>
<dbReference type="GO" id="GO:0008156">
    <property type="term" value="P:negative regulation of DNA replication"/>
    <property type="evidence" value="ECO:0007669"/>
    <property type="project" value="UniProtKB-KW"/>
</dbReference>
<dbReference type="GO" id="GO:0006260">
    <property type="term" value="P:DNA replication"/>
    <property type="evidence" value="ECO:0007669"/>
    <property type="project" value="UniProtKB-KW"/>
</dbReference>
<evidence type="ECO:0000313" key="7">
    <source>
        <dbReference type="EMBL" id="EFR30657.1"/>
    </source>
</evidence>
<keyword evidence="3" id="KW-0479">Metal-binding</keyword>
<evidence type="ECO:0008006" key="9">
    <source>
        <dbReference type="Google" id="ProtNLM"/>
    </source>
</evidence>
<dbReference type="Proteomes" id="UP000005990">
    <property type="component" value="Unassembled WGS sequence"/>
</dbReference>
<dbReference type="eggNOG" id="COG4467">
    <property type="taxonomic scope" value="Bacteria"/>
</dbReference>
<accession>E4KR09</accession>
<evidence type="ECO:0000256" key="4">
    <source>
        <dbReference type="ARBA" id="ARBA00022833"/>
    </source>
</evidence>
<evidence type="ECO:0000256" key="1">
    <source>
        <dbReference type="ARBA" id="ARBA00022490"/>
    </source>
</evidence>
<evidence type="ECO:0000256" key="6">
    <source>
        <dbReference type="SAM" id="Coils"/>
    </source>
</evidence>
<name>E4KR09_9LACT</name>
<reference evidence="7 8" key="1">
    <citation type="submission" date="2010-10" db="EMBL/GenBank/DDBJ databases">
        <authorList>
            <person name="Durkin A.S."/>
            <person name="Madupu R."/>
            <person name="Torralba M."/>
            <person name="Gillis M."/>
            <person name="Methe B."/>
            <person name="Sutton G."/>
            <person name="Nelson K.E."/>
        </authorList>
    </citation>
    <scope>NUCLEOTIDE SEQUENCE [LARGE SCALE GENOMIC DNA]</scope>
    <source>
        <strain evidence="7 8">ACS-139-V-Col8</strain>
    </source>
</reference>
<protein>
    <recommendedName>
        <fullName evidence="9">Initiation-control protein YabA</fullName>
    </recommendedName>
</protein>
<dbReference type="EMBL" id="AENN01000017">
    <property type="protein sequence ID" value="EFR30657.1"/>
    <property type="molecule type" value="Genomic_DNA"/>
</dbReference>
<keyword evidence="5" id="KW-0236">DNA replication inhibitor</keyword>
<feature type="coiled-coil region" evidence="6">
    <location>
        <begin position="3"/>
        <end position="58"/>
    </location>
</feature>